<evidence type="ECO:0000256" key="4">
    <source>
        <dbReference type="ARBA" id="ARBA00022692"/>
    </source>
</evidence>
<proteinExistence type="inferred from homology"/>
<feature type="domain" description="NADH-Ubiquinone oxidoreductase (complex I) chain 5 N-terminal" evidence="11">
    <location>
        <begin position="84"/>
        <end position="122"/>
    </location>
</feature>
<evidence type="ECO:0000256" key="1">
    <source>
        <dbReference type="ARBA" id="ARBA00004127"/>
    </source>
</evidence>
<evidence type="ECO:0000256" key="8">
    <source>
        <dbReference type="RuleBase" id="RU000320"/>
    </source>
</evidence>
<dbReference type="HAMAP" id="MF_00862">
    <property type="entry name" value="DabB"/>
    <property type="match status" value="1"/>
</dbReference>
<dbReference type="PANTHER" id="PTHR42829">
    <property type="entry name" value="NADH-UBIQUINONE OXIDOREDUCTASE CHAIN 5"/>
    <property type="match status" value="1"/>
</dbReference>
<feature type="transmembrane region" description="Helical" evidence="7">
    <location>
        <begin position="43"/>
        <end position="64"/>
    </location>
</feature>
<dbReference type="GO" id="GO:0015990">
    <property type="term" value="P:electron transport coupled proton transport"/>
    <property type="evidence" value="ECO:0007669"/>
    <property type="project" value="TreeGrafter"/>
</dbReference>
<organism evidence="12 13">
    <name type="scientific">Leptospirillum ferrodiazotrophum</name>
    <dbReference type="NCBI Taxonomy" id="412449"/>
    <lineage>
        <taxon>Bacteria</taxon>
        <taxon>Pseudomonadati</taxon>
        <taxon>Nitrospirota</taxon>
        <taxon>Nitrospiria</taxon>
        <taxon>Nitrospirales</taxon>
        <taxon>Nitrospiraceae</taxon>
        <taxon>Leptospirillum</taxon>
    </lineage>
</organism>
<feature type="transmembrane region" description="Helical" evidence="7">
    <location>
        <begin position="322"/>
        <end position="345"/>
    </location>
</feature>
<dbReference type="GO" id="GO:0005886">
    <property type="term" value="C:plasma membrane"/>
    <property type="evidence" value="ECO:0007669"/>
    <property type="project" value="UniProtKB-SubCell"/>
</dbReference>
<evidence type="ECO:0000256" key="5">
    <source>
        <dbReference type="ARBA" id="ARBA00022989"/>
    </source>
</evidence>
<dbReference type="InterPro" id="IPR001750">
    <property type="entry name" value="ND/Mrp_TM"/>
</dbReference>
<dbReference type="AlphaFoldDB" id="C6HUB6"/>
<dbReference type="InterPro" id="IPR001516">
    <property type="entry name" value="Proton_antipo_N"/>
</dbReference>
<keyword evidence="3 7" id="KW-1003">Cell membrane</keyword>
<dbReference type="GO" id="GO:0042773">
    <property type="term" value="P:ATP synthesis coupled electron transport"/>
    <property type="evidence" value="ECO:0007669"/>
    <property type="project" value="InterPro"/>
</dbReference>
<feature type="transmembrane region" description="Helical" evidence="7">
    <location>
        <begin position="84"/>
        <end position="108"/>
    </location>
</feature>
<keyword evidence="2 7" id="KW-0813">Transport</keyword>
<accession>C6HUB6</accession>
<feature type="transmembrane region" description="Helical" evidence="7">
    <location>
        <begin position="408"/>
        <end position="426"/>
    </location>
</feature>
<evidence type="ECO:0000256" key="3">
    <source>
        <dbReference type="ARBA" id="ARBA00022475"/>
    </source>
</evidence>
<dbReference type="PANTHER" id="PTHR42829:SF1">
    <property type="entry name" value="INORGANIC CARBON TRANSPORTER SUBUNIT DABB-RELATED"/>
    <property type="match status" value="1"/>
</dbReference>
<reference evidence="12 13" key="1">
    <citation type="journal article" date="2009" name="Appl. Environ. Microbiol.">
        <title>Community genomic and proteomic analyses of chemoautotrophic iron-oxidizing "Leptospirillum rubarum" (Group II) and "Leptospirillum ferrodiazotrophum" (Group III) bacteria in acid mine drainage biofilms.</title>
        <authorList>
            <person name="Goltsman D.S."/>
            <person name="Denef V.J."/>
            <person name="Singer S.W."/>
            <person name="VerBerkmoes N.C."/>
            <person name="Lefsrud M."/>
            <person name="Mueller R.S."/>
            <person name="Dick G.J."/>
            <person name="Sun C.L."/>
            <person name="Wheeler K.E."/>
            <person name="Zemla A."/>
            <person name="Baker B.J."/>
            <person name="Hauser L."/>
            <person name="Land M."/>
            <person name="Shah M.B."/>
            <person name="Thelen M.P."/>
            <person name="Hettich R.L."/>
            <person name="Banfield J.F."/>
        </authorList>
    </citation>
    <scope>NUCLEOTIDE SEQUENCE [LARGE SCALE GENOMIC DNA]</scope>
</reference>
<feature type="transmembrane region" description="Helical" evidence="7">
    <location>
        <begin position="290"/>
        <end position="310"/>
    </location>
</feature>
<keyword evidence="12" id="KW-0830">Ubiquinone</keyword>
<dbReference type="Pfam" id="PF00361">
    <property type="entry name" value="Proton_antipo_M"/>
    <property type="match status" value="1"/>
</dbReference>
<feature type="transmembrane region" description="Helical" evidence="7">
    <location>
        <begin position="222"/>
        <end position="240"/>
    </location>
</feature>
<feature type="transmembrane region" description="Helical" evidence="7">
    <location>
        <begin position="181"/>
        <end position="201"/>
    </location>
</feature>
<dbReference type="GO" id="GO:0003954">
    <property type="term" value="F:NADH dehydrogenase activity"/>
    <property type="evidence" value="ECO:0007669"/>
    <property type="project" value="TreeGrafter"/>
</dbReference>
<keyword evidence="5 7" id="KW-1133">Transmembrane helix</keyword>
<feature type="transmembrane region" description="Helical" evidence="7">
    <location>
        <begin position="382"/>
        <end position="402"/>
    </location>
</feature>
<comment type="subunit">
    <text evidence="7">Forms a complex with DabA.</text>
</comment>
<evidence type="ECO:0000256" key="9">
    <source>
        <dbReference type="SAM" id="MobiDB-lite"/>
    </source>
</evidence>
<name>C6HUB6_9BACT</name>
<gene>
    <name evidence="7" type="primary">dabB</name>
    <name evidence="12" type="ORF">UBAL3_48660063</name>
</gene>
<evidence type="ECO:0000313" key="12">
    <source>
        <dbReference type="EMBL" id="EES53849.1"/>
    </source>
</evidence>
<dbReference type="InterPro" id="IPR046396">
    <property type="entry name" value="Transporter_DabB"/>
</dbReference>
<dbReference type="EMBL" id="GG693853">
    <property type="protein sequence ID" value="EES53849.1"/>
    <property type="molecule type" value="Genomic_DNA"/>
</dbReference>
<dbReference type="PRINTS" id="PR01434">
    <property type="entry name" value="NADHDHGNASE5"/>
</dbReference>
<feature type="region of interest" description="Disordered" evidence="9">
    <location>
        <begin position="540"/>
        <end position="565"/>
    </location>
</feature>
<sequence length="565" mass="60522">MTLSSLNISASLLLLVLPWPLLASGFLSLLLRDKKYRQLVRKVTVFSAGFALLSAGLALVADLAGMKSSLPWYSLPLPWGLGSFSIVVGLNPLSLLMALLVAFVGFVVARFSARYMDGDAREVPFMGNLALTLGFFFTMVVVDNFWAFLLSWVAKGLTLHRLLVFYPDRAKARLAARKKFVLHRLADVALFGGFALLARALHVDSFSGLRHAMSQGVILTDPFLILAAGLLSLAVVLKSAQFPLQGWLIQVMEAPTPVSALMHAGLIYSGTILFLRSWPLLAGETVFRDMLILNALATIIVSALAMMIASDIKGSLAWSTSAQIGFMLLECGLGMVSVAVMHIIAHSLYKAHAFLSSGSVVESYRGPAPSLSPRLGGAPGRMFLALGTGVLLTLAASKIMGIDILHQPALFLLGMILSVALARLLLSGLSAEGRRGLPLLAPTAGLVLAVALATAALHRLFELFLGQDLPSSPLPGTPAQSALLIFSGLCFLGLLWIEESVPQSPENSILRRLYVHAGTGFYLDLLLDRALSDRGFSLTDSSEERRPLHGPLVTTPVPPTRKALP</sequence>
<evidence type="ECO:0000256" key="2">
    <source>
        <dbReference type="ARBA" id="ARBA00022448"/>
    </source>
</evidence>
<evidence type="ECO:0000256" key="6">
    <source>
        <dbReference type="ARBA" id="ARBA00023136"/>
    </source>
</evidence>
<feature type="transmembrane region" description="Helical" evidence="7">
    <location>
        <begin position="260"/>
        <end position="278"/>
    </location>
</feature>
<keyword evidence="13" id="KW-1185">Reference proteome</keyword>
<dbReference type="GO" id="GO:0008137">
    <property type="term" value="F:NADH dehydrogenase (ubiquinone) activity"/>
    <property type="evidence" value="ECO:0007669"/>
    <property type="project" value="InterPro"/>
</dbReference>
<evidence type="ECO:0000313" key="13">
    <source>
        <dbReference type="Proteomes" id="UP000009374"/>
    </source>
</evidence>
<feature type="transmembrane region" description="Helical" evidence="7">
    <location>
        <begin position="129"/>
        <end position="154"/>
    </location>
</feature>
<keyword evidence="4 7" id="KW-0812">Transmembrane</keyword>
<feature type="transmembrane region" description="Helical" evidence="7">
    <location>
        <begin position="12"/>
        <end position="31"/>
    </location>
</feature>
<feature type="domain" description="NADH:quinone oxidoreductase/Mrp antiporter transmembrane" evidence="10">
    <location>
        <begin position="144"/>
        <end position="363"/>
    </location>
</feature>
<evidence type="ECO:0000259" key="10">
    <source>
        <dbReference type="Pfam" id="PF00361"/>
    </source>
</evidence>
<protein>
    <recommendedName>
        <fullName evidence="7">Probable inorganic carbon transporter subunit DabB</fullName>
    </recommendedName>
</protein>
<comment type="subcellular location">
    <subcellularLocation>
        <location evidence="7">Cell membrane</location>
        <topology evidence="7">Multi-pass membrane protein</topology>
    </subcellularLocation>
    <subcellularLocation>
        <location evidence="1">Endomembrane system</location>
        <topology evidence="1">Multi-pass membrane protein</topology>
    </subcellularLocation>
    <subcellularLocation>
        <location evidence="8">Membrane</location>
        <topology evidence="8">Multi-pass membrane protein</topology>
    </subcellularLocation>
</comment>
<dbReference type="Pfam" id="PF00662">
    <property type="entry name" value="Proton_antipo_N"/>
    <property type="match status" value="1"/>
</dbReference>
<comment type="similarity">
    <text evidence="7">Belongs to the inorganic carbon transporter (TC 9.A.2) DabB family.</text>
</comment>
<comment type="function">
    <text evidence="7">Part of an energy-coupled inorganic carbon pump.</text>
</comment>
<feature type="transmembrane region" description="Helical" evidence="7">
    <location>
        <begin position="478"/>
        <end position="497"/>
    </location>
</feature>
<feature type="transmembrane region" description="Helical" evidence="7">
    <location>
        <begin position="438"/>
        <end position="458"/>
    </location>
</feature>
<dbReference type="Proteomes" id="UP000009374">
    <property type="component" value="Unassembled WGS sequence"/>
</dbReference>
<evidence type="ECO:0000259" key="11">
    <source>
        <dbReference type="Pfam" id="PF00662"/>
    </source>
</evidence>
<evidence type="ECO:0000256" key="7">
    <source>
        <dbReference type="HAMAP-Rule" id="MF_00862"/>
    </source>
</evidence>
<dbReference type="InterPro" id="IPR003945">
    <property type="entry name" value="NU5C-like"/>
</dbReference>
<keyword evidence="6 7" id="KW-0472">Membrane</keyword>
<dbReference type="GO" id="GO:0012505">
    <property type="term" value="C:endomembrane system"/>
    <property type="evidence" value="ECO:0007669"/>
    <property type="project" value="UniProtKB-SubCell"/>
</dbReference>